<organism evidence="4 5">
    <name type="scientific">Tigheibacillus jepli</name>
    <dbReference type="NCBI Taxonomy" id="3035914"/>
    <lineage>
        <taxon>Bacteria</taxon>
        <taxon>Bacillati</taxon>
        <taxon>Bacillota</taxon>
        <taxon>Bacilli</taxon>
        <taxon>Bacillales</taxon>
        <taxon>Bacillaceae</taxon>
        <taxon>Tigheibacillus</taxon>
    </lineage>
</organism>
<evidence type="ECO:0000259" key="3">
    <source>
        <dbReference type="PROSITE" id="PS50110"/>
    </source>
</evidence>
<evidence type="ECO:0000256" key="1">
    <source>
        <dbReference type="ARBA" id="ARBA00023012"/>
    </source>
</evidence>
<feature type="modified residue" description="4-aspartylphosphate" evidence="2">
    <location>
        <position position="52"/>
    </location>
</feature>
<reference evidence="4 5" key="1">
    <citation type="submission" date="2023-10" db="EMBL/GenBank/DDBJ databases">
        <title>179-bfca-hs.</title>
        <authorList>
            <person name="Miliotis G."/>
            <person name="Sengupta P."/>
            <person name="Hameed A."/>
            <person name="Chuvochina M."/>
            <person name="Mcdonagh F."/>
            <person name="Simpson A.C."/>
            <person name="Singh N.K."/>
            <person name="Rekha P.D."/>
            <person name="Raman K."/>
            <person name="Hugenholtz P."/>
            <person name="Venkateswaran K."/>
        </authorList>
    </citation>
    <scope>NUCLEOTIDE SEQUENCE [LARGE SCALE GENOMIC DNA]</scope>
    <source>
        <strain evidence="4 5">179-BFC-A-HS</strain>
    </source>
</reference>
<keyword evidence="5" id="KW-1185">Reference proteome</keyword>
<dbReference type="EMBL" id="JAROCA020000001">
    <property type="protein sequence ID" value="MDY0404756.1"/>
    <property type="molecule type" value="Genomic_DNA"/>
</dbReference>
<dbReference type="Pfam" id="PF00072">
    <property type="entry name" value="Response_reg"/>
    <property type="match status" value="1"/>
</dbReference>
<keyword evidence="2" id="KW-0597">Phosphoprotein</keyword>
<dbReference type="InterPro" id="IPR036388">
    <property type="entry name" value="WH-like_DNA-bd_sf"/>
</dbReference>
<evidence type="ECO:0000256" key="2">
    <source>
        <dbReference type="PROSITE-ProRule" id="PRU00169"/>
    </source>
</evidence>
<accession>A0ABU5CFI4</accession>
<dbReference type="InterPro" id="IPR051271">
    <property type="entry name" value="2C-system_Tx_regulators"/>
</dbReference>
<dbReference type="PROSITE" id="PS50110">
    <property type="entry name" value="RESPONSE_REGULATORY"/>
    <property type="match status" value="1"/>
</dbReference>
<gene>
    <name evidence="4" type="ORF">P5G51_004465</name>
</gene>
<name>A0ABU5CFI4_9BACI</name>
<evidence type="ECO:0000313" key="5">
    <source>
        <dbReference type="Proteomes" id="UP001228376"/>
    </source>
</evidence>
<dbReference type="InterPro" id="IPR036390">
    <property type="entry name" value="WH_DNA-bd_sf"/>
</dbReference>
<dbReference type="RefSeq" id="WP_306065168.1">
    <property type="nucleotide sequence ID" value="NZ_JAROCA020000001.1"/>
</dbReference>
<proteinExistence type="predicted"/>
<dbReference type="Gene3D" id="1.10.10.10">
    <property type="entry name" value="Winged helix-like DNA-binding domain superfamily/Winged helix DNA-binding domain"/>
    <property type="match status" value="1"/>
</dbReference>
<protein>
    <submittedName>
        <fullName evidence="4">Response regulator</fullName>
    </submittedName>
</protein>
<dbReference type="SUPFAM" id="SSF52172">
    <property type="entry name" value="CheY-like"/>
    <property type="match status" value="1"/>
</dbReference>
<feature type="domain" description="Response regulatory" evidence="3">
    <location>
        <begin position="3"/>
        <end position="117"/>
    </location>
</feature>
<dbReference type="Gene3D" id="3.40.50.2300">
    <property type="match status" value="1"/>
</dbReference>
<dbReference type="SUPFAM" id="SSF46785">
    <property type="entry name" value="Winged helix' DNA-binding domain"/>
    <property type="match status" value="1"/>
</dbReference>
<dbReference type="CDD" id="cd17546">
    <property type="entry name" value="REC_hyHK_CKI1_RcsC-like"/>
    <property type="match status" value="1"/>
</dbReference>
<dbReference type="PANTHER" id="PTHR45526:SF1">
    <property type="entry name" value="TRANSCRIPTIONAL REGULATORY PROTEIN DCUR-RELATED"/>
    <property type="match status" value="1"/>
</dbReference>
<dbReference type="Proteomes" id="UP001228376">
    <property type="component" value="Unassembled WGS sequence"/>
</dbReference>
<evidence type="ECO:0000313" key="4">
    <source>
        <dbReference type="EMBL" id="MDY0404756.1"/>
    </source>
</evidence>
<sequence>MTHVLIADDSEDIRFTLREICTFAHWHVSEAATGKEAVHVFQTVSPDIVLIDYHMPHWDGIRTTKEIRKLNQTVPIIILTVDERQEIADSFLDAGATDFSLKPIKAPDLLSRIRVNLKVGQLTKAEQSDVFVEKGINAATLRAIKSFLLQQSKPVSINDIKNNLPIAYQTVHRYLNYLETQGVVHVIPEYGKTGRPKNKYQLV</sequence>
<dbReference type="InterPro" id="IPR001789">
    <property type="entry name" value="Sig_transdc_resp-reg_receiver"/>
</dbReference>
<dbReference type="PANTHER" id="PTHR45526">
    <property type="entry name" value="TRANSCRIPTIONAL REGULATORY PROTEIN DPIA"/>
    <property type="match status" value="1"/>
</dbReference>
<keyword evidence="1" id="KW-0902">Two-component regulatory system</keyword>
<dbReference type="SMART" id="SM00448">
    <property type="entry name" value="REC"/>
    <property type="match status" value="1"/>
</dbReference>
<dbReference type="InterPro" id="IPR011006">
    <property type="entry name" value="CheY-like_superfamily"/>
</dbReference>
<comment type="caution">
    <text evidence="4">The sequence shown here is derived from an EMBL/GenBank/DDBJ whole genome shotgun (WGS) entry which is preliminary data.</text>
</comment>